<dbReference type="GeneID" id="14905980"/>
<dbReference type="RefSeq" id="XP_004031106.1">
    <property type="nucleotide sequence ID" value="XM_004031058.1"/>
</dbReference>
<keyword evidence="3 7" id="KW-0812">Transmembrane</keyword>
<dbReference type="OrthoDB" id="529367at2759"/>
<dbReference type="STRING" id="857967.G0QY44"/>
<keyword evidence="6" id="KW-0862">Zinc</keyword>
<feature type="transmembrane region" description="Helical" evidence="7">
    <location>
        <begin position="74"/>
        <end position="94"/>
    </location>
</feature>
<dbReference type="PANTHER" id="PTHR20855">
    <property type="entry name" value="ADIPOR/PROGESTIN RECEPTOR-RELATED"/>
    <property type="match status" value="1"/>
</dbReference>
<dbReference type="GO" id="GO:0038023">
    <property type="term" value="F:signaling receptor activity"/>
    <property type="evidence" value="ECO:0007669"/>
    <property type="project" value="TreeGrafter"/>
</dbReference>
<feature type="binding site" evidence="6">
    <location>
        <position position="372"/>
    </location>
    <ligand>
        <name>Zn(2+)</name>
        <dbReference type="ChEBI" id="CHEBI:29105"/>
    </ligand>
</feature>
<dbReference type="eggNOG" id="KOG0748">
    <property type="taxonomic scope" value="Eukaryota"/>
</dbReference>
<dbReference type="PANTHER" id="PTHR20855:SF52">
    <property type="entry name" value="ADIPONECTIN RECEPTOR PROTEIN"/>
    <property type="match status" value="1"/>
</dbReference>
<evidence type="ECO:0000256" key="1">
    <source>
        <dbReference type="ARBA" id="ARBA00004141"/>
    </source>
</evidence>
<accession>G0QY44</accession>
<feature type="transmembrane region" description="Helical" evidence="7">
    <location>
        <begin position="290"/>
        <end position="311"/>
    </location>
</feature>
<feature type="transmembrane region" description="Helical" evidence="7">
    <location>
        <begin position="258"/>
        <end position="278"/>
    </location>
</feature>
<organism evidence="8 9">
    <name type="scientific">Ichthyophthirius multifiliis</name>
    <name type="common">White spot disease agent</name>
    <name type="synonym">Ich</name>
    <dbReference type="NCBI Taxonomy" id="5932"/>
    <lineage>
        <taxon>Eukaryota</taxon>
        <taxon>Sar</taxon>
        <taxon>Alveolata</taxon>
        <taxon>Ciliophora</taxon>
        <taxon>Intramacronucleata</taxon>
        <taxon>Oligohymenophorea</taxon>
        <taxon>Hymenostomatida</taxon>
        <taxon>Ophryoglenina</taxon>
        <taxon>Ichthyophthirius</taxon>
    </lineage>
</organism>
<keyword evidence="4 7" id="KW-1133">Transmembrane helix</keyword>
<feature type="transmembrane region" description="Helical" evidence="7">
    <location>
        <begin position="370"/>
        <end position="391"/>
    </location>
</feature>
<feature type="binding site" evidence="6">
    <location>
        <position position="217"/>
    </location>
    <ligand>
        <name>Zn(2+)</name>
        <dbReference type="ChEBI" id="CHEBI:29105"/>
    </ligand>
</feature>
<keyword evidence="5 7" id="KW-0472">Membrane</keyword>
<reference evidence="8 9" key="1">
    <citation type="submission" date="2011-07" db="EMBL/GenBank/DDBJ databases">
        <authorList>
            <person name="Coyne R."/>
            <person name="Brami D."/>
            <person name="Johnson J."/>
            <person name="Hostetler J."/>
            <person name="Hannick L."/>
            <person name="Clark T."/>
            <person name="Cassidy-Hanley D."/>
            <person name="Inman J."/>
        </authorList>
    </citation>
    <scope>NUCLEOTIDE SEQUENCE [LARGE SCALE GENOMIC DNA]</scope>
    <source>
        <strain evidence="8 9">G5</strain>
    </source>
</reference>
<evidence type="ECO:0000313" key="8">
    <source>
        <dbReference type="EMBL" id="EGR29870.1"/>
    </source>
</evidence>
<keyword evidence="6" id="KW-0479">Metal-binding</keyword>
<dbReference type="GO" id="GO:0016020">
    <property type="term" value="C:membrane"/>
    <property type="evidence" value="ECO:0007669"/>
    <property type="project" value="UniProtKB-SubCell"/>
</dbReference>
<evidence type="ECO:0000256" key="3">
    <source>
        <dbReference type="ARBA" id="ARBA00022692"/>
    </source>
</evidence>
<dbReference type="GO" id="GO:0046872">
    <property type="term" value="F:metal ion binding"/>
    <property type="evidence" value="ECO:0007669"/>
    <property type="project" value="UniProtKB-KW"/>
</dbReference>
<proteinExistence type="inferred from homology"/>
<comment type="subcellular location">
    <subcellularLocation>
        <location evidence="1">Membrane</location>
        <topology evidence="1">Multi-pass membrane protein</topology>
    </subcellularLocation>
</comment>
<dbReference type="OMA" id="YEFSKIQ"/>
<dbReference type="Proteomes" id="UP000008983">
    <property type="component" value="Unassembled WGS sequence"/>
</dbReference>
<dbReference type="InParanoid" id="G0QY44"/>
<evidence type="ECO:0000256" key="2">
    <source>
        <dbReference type="ARBA" id="ARBA00007018"/>
    </source>
</evidence>
<evidence type="ECO:0000256" key="4">
    <source>
        <dbReference type="ARBA" id="ARBA00022989"/>
    </source>
</evidence>
<gene>
    <name evidence="8" type="ORF">IMG5_147130</name>
</gene>
<dbReference type="InterPro" id="IPR004254">
    <property type="entry name" value="AdipoR/HlyIII-related"/>
</dbReference>
<feature type="transmembrane region" description="Helical" evidence="7">
    <location>
        <begin position="199"/>
        <end position="221"/>
    </location>
</feature>
<evidence type="ECO:0000256" key="5">
    <source>
        <dbReference type="ARBA" id="ARBA00023136"/>
    </source>
</evidence>
<feature type="transmembrane region" description="Helical" evidence="7">
    <location>
        <begin position="233"/>
        <end position="252"/>
    </location>
</feature>
<dbReference type="Pfam" id="PF03006">
    <property type="entry name" value="HlyIII"/>
    <property type="match status" value="1"/>
</dbReference>
<keyword evidence="9" id="KW-1185">Reference proteome</keyword>
<name>G0QY44_ICHMU</name>
<evidence type="ECO:0000256" key="7">
    <source>
        <dbReference type="SAM" id="Phobius"/>
    </source>
</evidence>
<dbReference type="AlphaFoldDB" id="G0QY44"/>
<protein>
    <submittedName>
        <fullName evidence="8">Uncharacterized protein</fullName>
    </submittedName>
</protein>
<evidence type="ECO:0000313" key="9">
    <source>
        <dbReference type="Proteomes" id="UP000008983"/>
    </source>
</evidence>
<feature type="transmembrane region" description="Helical" evidence="7">
    <location>
        <begin position="331"/>
        <end position="350"/>
    </location>
</feature>
<dbReference type="EMBL" id="GL984098">
    <property type="protein sequence ID" value="EGR29870.1"/>
    <property type="molecule type" value="Genomic_DNA"/>
</dbReference>
<comment type="similarity">
    <text evidence="2">Belongs to the ADIPOR family.</text>
</comment>
<feature type="binding site" evidence="6">
    <location>
        <position position="368"/>
    </location>
    <ligand>
        <name>Zn(2+)</name>
        <dbReference type="ChEBI" id="CHEBI:29105"/>
    </ligand>
</feature>
<sequence>MGKTKQAKQKINTLSQKQKDQENFSEKICHFIGDHLQAPQFLKDNKYIKQGYRINFKSTREILKSFFMIHNESINIWTHFLGVITLIFLTFFLLTQYNHSIDLQQWKQRMIQNVNNQLEPIYKQMKEMDEAFNEQMNERFFEKYKDELIGKIENLRYELIQQIDSHQFDWIDFYMDDYINKNEFLIEKSNTHVVSRWPIFVFLLSAILCLLFSTLFHLFYCKNPKYFQFFLRLDFAGVSLLVSGSTFPPFYYGFYCNFYLAYFYLSLVTIVSAFVFLVSIQEFINKPEYFAFRSFIQGLLGFFSSIPIGHLIYLEVFKENNNDTYSTANSIGYYLVVCFCYLIGLIIFALRCPERYKPGHFDICGASHQLWHVMVLIGIGLTYVASIINFYTRKINICKDGF</sequence>
<evidence type="ECO:0000256" key="6">
    <source>
        <dbReference type="PIRSR" id="PIRSR604254-1"/>
    </source>
</evidence>